<evidence type="ECO:0000256" key="4">
    <source>
        <dbReference type="ARBA" id="ARBA00023239"/>
    </source>
</evidence>
<reference evidence="6" key="1">
    <citation type="journal article" date="2019" name="Int. J. Syst. Evol. Microbiol.">
        <title>The Global Catalogue of Microorganisms (GCM) 10K type strain sequencing project: providing services to taxonomists for standard genome sequencing and annotation.</title>
        <authorList>
            <consortium name="The Broad Institute Genomics Platform"/>
            <consortium name="The Broad Institute Genome Sequencing Center for Infectious Disease"/>
            <person name="Wu L."/>
            <person name="Ma J."/>
        </authorList>
    </citation>
    <scope>NUCLEOTIDE SEQUENCE [LARGE SCALE GENOMIC DNA]</scope>
    <source>
        <strain evidence="6">CCUG 63830</strain>
    </source>
</reference>
<evidence type="ECO:0000256" key="3">
    <source>
        <dbReference type="ARBA" id="ARBA00013252"/>
    </source>
</evidence>
<dbReference type="SUPFAM" id="SSF55248">
    <property type="entry name" value="PCD-like"/>
    <property type="match status" value="1"/>
</dbReference>
<dbReference type="RefSeq" id="WP_224610419.1">
    <property type="nucleotide sequence ID" value="NZ_JAIQXV010000014.1"/>
</dbReference>
<evidence type="ECO:0000256" key="2">
    <source>
        <dbReference type="ARBA" id="ARBA00006472"/>
    </source>
</evidence>
<dbReference type="Pfam" id="PF01329">
    <property type="entry name" value="Pterin_4a"/>
    <property type="match status" value="1"/>
</dbReference>
<dbReference type="PANTHER" id="PTHR12599:SF0">
    <property type="entry name" value="PTERIN-4-ALPHA-CARBINOLAMINE DEHYDRATASE"/>
    <property type="match status" value="1"/>
</dbReference>
<dbReference type="InterPro" id="IPR001533">
    <property type="entry name" value="Pterin_deHydtase"/>
</dbReference>
<accession>A0ABW1ZMT9</accession>
<name>A0ABW1ZMT9_9DEIO</name>
<dbReference type="Proteomes" id="UP001596317">
    <property type="component" value="Unassembled WGS sequence"/>
</dbReference>
<proteinExistence type="inferred from homology"/>
<keyword evidence="6" id="KW-1185">Reference proteome</keyword>
<dbReference type="NCBIfam" id="NF002017">
    <property type="entry name" value="PRK00823.1-2"/>
    <property type="match status" value="1"/>
</dbReference>
<evidence type="ECO:0000313" key="5">
    <source>
        <dbReference type="EMBL" id="MFC6662220.1"/>
    </source>
</evidence>
<evidence type="ECO:0000256" key="1">
    <source>
        <dbReference type="ARBA" id="ARBA00001554"/>
    </source>
</evidence>
<dbReference type="InterPro" id="IPR036428">
    <property type="entry name" value="PCD_sf"/>
</dbReference>
<keyword evidence="4 5" id="KW-0456">Lyase</keyword>
<sequence>MPYDPRMNYDPNRKLTDGDVMDLKPEGWWGDAGKLYRDFAFPNFMAGMRFALQVAEQAEARGHHPDIHVHYHYVRVNFFTHDAGGVTQLDLDAARAVNELAQGKA</sequence>
<dbReference type="PANTHER" id="PTHR12599">
    <property type="entry name" value="PTERIN-4-ALPHA-CARBINOLAMINE DEHYDRATASE"/>
    <property type="match status" value="1"/>
</dbReference>
<dbReference type="EMBL" id="JBHSWB010000001">
    <property type="protein sequence ID" value="MFC6662220.1"/>
    <property type="molecule type" value="Genomic_DNA"/>
</dbReference>
<organism evidence="5 6">
    <name type="scientific">Deinococcus multiflagellatus</name>
    <dbReference type="NCBI Taxonomy" id="1656887"/>
    <lineage>
        <taxon>Bacteria</taxon>
        <taxon>Thermotogati</taxon>
        <taxon>Deinococcota</taxon>
        <taxon>Deinococci</taxon>
        <taxon>Deinococcales</taxon>
        <taxon>Deinococcaceae</taxon>
        <taxon>Deinococcus</taxon>
    </lineage>
</organism>
<evidence type="ECO:0000313" key="6">
    <source>
        <dbReference type="Proteomes" id="UP001596317"/>
    </source>
</evidence>
<dbReference type="EC" id="4.2.1.96" evidence="3"/>
<dbReference type="CDD" id="cd00488">
    <property type="entry name" value="PCD_DCoH"/>
    <property type="match status" value="1"/>
</dbReference>
<dbReference type="Gene3D" id="3.30.1360.20">
    <property type="entry name" value="Transcriptional coactivator/pterin dehydratase"/>
    <property type="match status" value="1"/>
</dbReference>
<comment type="similarity">
    <text evidence="2">Belongs to the pterin-4-alpha-carbinolamine dehydratase family.</text>
</comment>
<gene>
    <name evidence="5" type="ORF">ACFP90_19255</name>
</gene>
<comment type="catalytic activity">
    <reaction evidence="1">
        <text>(4aS,6R)-4a-hydroxy-L-erythro-5,6,7,8-tetrahydrobiopterin = (6R)-L-erythro-6,7-dihydrobiopterin + H2O</text>
        <dbReference type="Rhea" id="RHEA:11920"/>
        <dbReference type="ChEBI" id="CHEBI:15377"/>
        <dbReference type="ChEBI" id="CHEBI:15642"/>
        <dbReference type="ChEBI" id="CHEBI:43120"/>
        <dbReference type="EC" id="4.2.1.96"/>
    </reaction>
</comment>
<comment type="caution">
    <text evidence="5">The sequence shown here is derived from an EMBL/GenBank/DDBJ whole genome shotgun (WGS) entry which is preliminary data.</text>
</comment>
<dbReference type="GO" id="GO:0008124">
    <property type="term" value="F:4-alpha-hydroxytetrahydrobiopterin dehydratase activity"/>
    <property type="evidence" value="ECO:0007669"/>
    <property type="project" value="UniProtKB-EC"/>
</dbReference>
<protein>
    <recommendedName>
        <fullName evidence="3">4a-hydroxytetrahydrobiopterin dehydratase</fullName>
        <ecNumber evidence="3">4.2.1.96</ecNumber>
    </recommendedName>
</protein>